<dbReference type="InterPro" id="IPR043917">
    <property type="entry name" value="DUF5753"/>
</dbReference>
<dbReference type="RefSeq" id="WP_378281803.1">
    <property type="nucleotide sequence ID" value="NZ_JBHSON010000012.1"/>
</dbReference>
<dbReference type="InterPro" id="IPR010982">
    <property type="entry name" value="Lambda_DNA-bd_dom_sf"/>
</dbReference>
<accession>A0ABW0ZSB9</accession>
<protein>
    <submittedName>
        <fullName evidence="2">DUF5753 domain-containing protein</fullName>
    </submittedName>
</protein>
<dbReference type="EMBL" id="JBHSON010000012">
    <property type="protein sequence ID" value="MFC5746185.1"/>
    <property type="molecule type" value="Genomic_DNA"/>
</dbReference>
<gene>
    <name evidence="2" type="ORF">ACFPZN_11250</name>
</gene>
<sequence length="298" mass="32958">MGTLAEERPGDRMSAAGDPGPALHRLLLGARLRRLRESSGLTAGQAGAAADLGPAEIAALERGGTACRLRALIDLCDRYGVTDQAERVTLLQLARRANDPGWWAAYDDVIPSWFEPLVGLEQAARCIRGFEVREVPGLLQTAEYARGAILLGHGAEPDAVLERRLEVLVRRQRILGRERPPRLWVIIDESALRRPLGGRPILFRQLQHLIDMSELPHITIQVLPARAARPAAENPIVLLDMHAGELNDIVFAERPGPARYLDGIDEVTRYRQVLDLLAVRAARPDTSRTVLHRLAREL</sequence>
<name>A0ABW0ZSB9_9ACTN</name>
<dbReference type="Pfam" id="PF13560">
    <property type="entry name" value="HTH_31"/>
    <property type="match status" value="1"/>
</dbReference>
<comment type="caution">
    <text evidence="2">The sequence shown here is derived from an EMBL/GenBank/DDBJ whole genome shotgun (WGS) entry which is preliminary data.</text>
</comment>
<organism evidence="2 3">
    <name type="scientific">Actinomadura rugatobispora</name>
    <dbReference type="NCBI Taxonomy" id="1994"/>
    <lineage>
        <taxon>Bacteria</taxon>
        <taxon>Bacillati</taxon>
        <taxon>Actinomycetota</taxon>
        <taxon>Actinomycetes</taxon>
        <taxon>Streptosporangiales</taxon>
        <taxon>Thermomonosporaceae</taxon>
        <taxon>Actinomadura</taxon>
    </lineage>
</organism>
<feature type="domain" description="HTH cro/C1-type" evidence="1">
    <location>
        <begin position="32"/>
        <end position="85"/>
    </location>
</feature>
<proteinExistence type="predicted"/>
<evidence type="ECO:0000259" key="1">
    <source>
        <dbReference type="PROSITE" id="PS50943"/>
    </source>
</evidence>
<evidence type="ECO:0000313" key="3">
    <source>
        <dbReference type="Proteomes" id="UP001596074"/>
    </source>
</evidence>
<dbReference type="SUPFAM" id="SSF47413">
    <property type="entry name" value="lambda repressor-like DNA-binding domains"/>
    <property type="match status" value="1"/>
</dbReference>
<dbReference type="Proteomes" id="UP001596074">
    <property type="component" value="Unassembled WGS sequence"/>
</dbReference>
<dbReference type="Pfam" id="PF19054">
    <property type="entry name" value="DUF5753"/>
    <property type="match status" value="1"/>
</dbReference>
<reference evidence="3" key="1">
    <citation type="journal article" date="2019" name="Int. J. Syst. Evol. Microbiol.">
        <title>The Global Catalogue of Microorganisms (GCM) 10K type strain sequencing project: providing services to taxonomists for standard genome sequencing and annotation.</title>
        <authorList>
            <consortium name="The Broad Institute Genomics Platform"/>
            <consortium name="The Broad Institute Genome Sequencing Center for Infectious Disease"/>
            <person name="Wu L."/>
            <person name="Ma J."/>
        </authorList>
    </citation>
    <scope>NUCLEOTIDE SEQUENCE [LARGE SCALE GENOMIC DNA]</scope>
    <source>
        <strain evidence="3">KCTC 42087</strain>
    </source>
</reference>
<dbReference type="Gene3D" id="1.10.260.40">
    <property type="entry name" value="lambda repressor-like DNA-binding domains"/>
    <property type="match status" value="1"/>
</dbReference>
<dbReference type="PROSITE" id="PS50943">
    <property type="entry name" value="HTH_CROC1"/>
    <property type="match status" value="1"/>
</dbReference>
<keyword evidence="3" id="KW-1185">Reference proteome</keyword>
<dbReference type="InterPro" id="IPR001387">
    <property type="entry name" value="Cro/C1-type_HTH"/>
</dbReference>
<dbReference type="SMART" id="SM00530">
    <property type="entry name" value="HTH_XRE"/>
    <property type="match status" value="1"/>
</dbReference>
<evidence type="ECO:0000313" key="2">
    <source>
        <dbReference type="EMBL" id="MFC5746185.1"/>
    </source>
</evidence>